<protein>
    <recommendedName>
        <fullName evidence="3">Type VI secretion system (T6SS), amidase effector protein 4</fullName>
    </recommendedName>
</protein>
<name>A0A653K649_9GAMM</name>
<dbReference type="Pfam" id="PF14113">
    <property type="entry name" value="Tae4"/>
    <property type="match status" value="1"/>
</dbReference>
<reference evidence="1 2" key="1">
    <citation type="submission" date="2019-10" db="EMBL/GenBank/DDBJ databases">
        <authorList>
            <person name="Karimi E."/>
        </authorList>
    </citation>
    <scope>NUCLEOTIDE SEQUENCE [LARGE SCALE GENOMIC DNA]</scope>
    <source>
        <strain evidence="1">Acinetobacter sp. 8BE</strain>
    </source>
</reference>
<dbReference type="AlphaFoldDB" id="A0A653K649"/>
<sequence length="209" mass="22964">MPVNQSGTVKTNPKRGSVAACSMVGIVPITFKELWTSYVKGTPYTVKGDIPKGFENQCAIRMSATLHKVGVKMNTFSQNNIKPEGKAPSLGRILLNGMATATRANEMSKWLETRPVCGIGPAQNITGVNWKDKIKGKTGIIFFGDYWQRDGESSDAASGGHIDLWNKTTMTPNLASTIRFTLGIDSLDFYFYQLSDLGKAKKIIFFEVK</sequence>
<dbReference type="Proteomes" id="UP000430404">
    <property type="component" value="Unassembled WGS sequence"/>
</dbReference>
<organism evidence="1 2">
    <name type="scientific">Acinetobacter proteolyticus</name>
    <dbReference type="NCBI Taxonomy" id="1776741"/>
    <lineage>
        <taxon>Bacteria</taxon>
        <taxon>Pseudomonadati</taxon>
        <taxon>Pseudomonadota</taxon>
        <taxon>Gammaproteobacteria</taxon>
        <taxon>Moraxellales</taxon>
        <taxon>Moraxellaceae</taxon>
        <taxon>Acinetobacter</taxon>
    </lineage>
</organism>
<evidence type="ECO:0000313" key="1">
    <source>
        <dbReference type="EMBL" id="VXA55863.1"/>
    </source>
</evidence>
<proteinExistence type="predicted"/>
<dbReference type="Gene3D" id="4.10.280.80">
    <property type="match status" value="1"/>
</dbReference>
<gene>
    <name evidence="1" type="ORF">ACI8B_240182</name>
</gene>
<evidence type="ECO:0000313" key="2">
    <source>
        <dbReference type="Proteomes" id="UP000430404"/>
    </source>
</evidence>
<dbReference type="InterPro" id="IPR025562">
    <property type="entry name" value="Tae4"/>
</dbReference>
<dbReference type="RefSeq" id="WP_159725291.1">
    <property type="nucleotide sequence ID" value="NZ_LR732744.1"/>
</dbReference>
<dbReference type="EMBL" id="CABWKZ010000017">
    <property type="protein sequence ID" value="VXA55863.1"/>
    <property type="molecule type" value="Genomic_DNA"/>
</dbReference>
<accession>A0A653K649</accession>
<evidence type="ECO:0008006" key="3">
    <source>
        <dbReference type="Google" id="ProtNLM"/>
    </source>
</evidence>
<dbReference type="Gene3D" id="3.90.1720.80">
    <property type="match status" value="1"/>
</dbReference>